<dbReference type="OrthoDB" id="695262at2759"/>
<organism evidence="1 2">
    <name type="scientific">Cucumis sativus</name>
    <name type="common">Cucumber</name>
    <dbReference type="NCBI Taxonomy" id="3659"/>
    <lineage>
        <taxon>Eukaryota</taxon>
        <taxon>Viridiplantae</taxon>
        <taxon>Streptophyta</taxon>
        <taxon>Embryophyta</taxon>
        <taxon>Tracheophyta</taxon>
        <taxon>Spermatophyta</taxon>
        <taxon>Magnoliopsida</taxon>
        <taxon>eudicotyledons</taxon>
        <taxon>Gunneridae</taxon>
        <taxon>Pentapetalae</taxon>
        <taxon>rosids</taxon>
        <taxon>fabids</taxon>
        <taxon>Cucurbitales</taxon>
        <taxon>Cucurbitaceae</taxon>
        <taxon>Benincaseae</taxon>
        <taxon>Cucumis</taxon>
    </lineage>
</organism>
<dbReference type="AlphaFoldDB" id="A0A0A0LGV0"/>
<reference evidence="1 2" key="4">
    <citation type="journal article" date="2011" name="BMC Genomics">
        <title>RNA-Seq improves annotation of protein-coding genes in the cucumber genome.</title>
        <authorList>
            <person name="Li Z."/>
            <person name="Zhang Z."/>
            <person name="Yan P."/>
            <person name="Huang S."/>
            <person name="Fei Z."/>
            <person name="Lin K."/>
        </authorList>
    </citation>
    <scope>NUCLEOTIDE SEQUENCE [LARGE SCALE GENOMIC DNA]</scope>
    <source>
        <strain evidence="2">cv. 9930</strain>
    </source>
</reference>
<dbReference type="STRING" id="3659.A0A0A0LGV0"/>
<name>A0A0A0LGV0_CUCSA</name>
<reference evidence="1 2" key="1">
    <citation type="journal article" date="2009" name="Nat. Genet.">
        <title>The genome of the cucumber, Cucumis sativus L.</title>
        <authorList>
            <person name="Huang S."/>
            <person name="Li R."/>
            <person name="Zhang Z."/>
            <person name="Li L."/>
            <person name="Gu X."/>
            <person name="Fan W."/>
            <person name="Lucas W.J."/>
            <person name="Wang X."/>
            <person name="Xie B."/>
            <person name="Ni P."/>
            <person name="Ren Y."/>
            <person name="Zhu H."/>
            <person name="Li J."/>
            <person name="Lin K."/>
            <person name="Jin W."/>
            <person name="Fei Z."/>
            <person name="Li G."/>
            <person name="Staub J."/>
            <person name="Kilian A."/>
            <person name="van der Vossen E.A."/>
            <person name="Wu Y."/>
            <person name="Guo J."/>
            <person name="He J."/>
            <person name="Jia Z."/>
            <person name="Ren Y."/>
            <person name="Tian G."/>
            <person name="Lu Y."/>
            <person name="Ruan J."/>
            <person name="Qian W."/>
            <person name="Wang M."/>
            <person name="Huang Q."/>
            <person name="Li B."/>
            <person name="Xuan Z."/>
            <person name="Cao J."/>
            <person name="Asan"/>
            <person name="Wu Z."/>
            <person name="Zhang J."/>
            <person name="Cai Q."/>
            <person name="Bai Y."/>
            <person name="Zhao B."/>
            <person name="Han Y."/>
            <person name="Li Y."/>
            <person name="Li X."/>
            <person name="Wang S."/>
            <person name="Shi Q."/>
            <person name="Liu S."/>
            <person name="Cho W.K."/>
            <person name="Kim J.Y."/>
            <person name="Xu Y."/>
            <person name="Heller-Uszynska K."/>
            <person name="Miao H."/>
            <person name="Cheng Z."/>
            <person name="Zhang S."/>
            <person name="Wu J."/>
            <person name="Yang Y."/>
            <person name="Kang H."/>
            <person name="Li M."/>
            <person name="Liang H."/>
            <person name="Ren X."/>
            <person name="Shi Z."/>
            <person name="Wen M."/>
            <person name="Jian M."/>
            <person name="Yang H."/>
            <person name="Zhang G."/>
            <person name="Yang Z."/>
            <person name="Chen R."/>
            <person name="Liu S."/>
            <person name="Li J."/>
            <person name="Ma L."/>
            <person name="Liu H."/>
            <person name="Zhou Y."/>
            <person name="Zhao J."/>
            <person name="Fang X."/>
            <person name="Li G."/>
            <person name="Fang L."/>
            <person name="Li Y."/>
            <person name="Liu D."/>
            <person name="Zheng H."/>
            <person name="Zhang Y."/>
            <person name="Qin N."/>
            <person name="Li Z."/>
            <person name="Yang G."/>
            <person name="Yang S."/>
            <person name="Bolund L."/>
            <person name="Kristiansen K."/>
            <person name="Zheng H."/>
            <person name="Li S."/>
            <person name="Zhang X."/>
            <person name="Yang H."/>
            <person name="Wang J."/>
            <person name="Sun R."/>
            <person name="Zhang B."/>
            <person name="Jiang S."/>
            <person name="Wang J."/>
            <person name="Du Y."/>
            <person name="Li S."/>
        </authorList>
    </citation>
    <scope>NUCLEOTIDE SEQUENCE [LARGE SCALE GENOMIC DNA]</scope>
    <source>
        <strain evidence="2">cv. 9930</strain>
    </source>
</reference>
<keyword evidence="2" id="KW-1185">Reference proteome</keyword>
<dbReference type="PANTHER" id="PTHR33264:SF8">
    <property type="entry name" value="EXPRESSED PROTEIN"/>
    <property type="match status" value="1"/>
</dbReference>
<dbReference type="OMA" id="CCPCALM"/>
<evidence type="ECO:0000313" key="1">
    <source>
        <dbReference type="EMBL" id="KGN59241.1"/>
    </source>
</evidence>
<dbReference type="Proteomes" id="UP000029981">
    <property type="component" value="Chromosome 3"/>
</dbReference>
<accession>A0A0A0LGV0</accession>
<reference evidence="1 2" key="3">
    <citation type="journal article" date="2010" name="BMC Genomics">
        <title>Transcriptome sequencing and comparative analysis of cucumber flowers with different sex types.</title>
        <authorList>
            <person name="Guo S."/>
            <person name="Zheng Y."/>
            <person name="Joung J.G."/>
            <person name="Liu S."/>
            <person name="Zhang Z."/>
            <person name="Crasta O.R."/>
            <person name="Sobral B.W."/>
            <person name="Xu Y."/>
            <person name="Huang S."/>
            <person name="Fei Z."/>
        </authorList>
    </citation>
    <scope>NUCLEOTIDE SEQUENCE [LARGE SCALE GENOMIC DNA]</scope>
    <source>
        <strain evidence="2">cv. 9930</strain>
    </source>
</reference>
<sequence length="159" mass="17837">MSNTIMFRPPSSNRRQPLLTSKSASGSVRFAEVAGGTTAECAAVCCCCPCVVINFLVLAIYKVPAGLCRRALRTKRRQRLKKKGVTPARRGRFSFGGYDETDIQILSAGKLVYSSEPRGQQAVETERKVMELEKEMWEIFYSTGFWRSPSRRDQTSISQ</sequence>
<dbReference type="EMBL" id="CM002924">
    <property type="protein sequence ID" value="KGN59241.1"/>
    <property type="molecule type" value="Genomic_DNA"/>
</dbReference>
<dbReference type="Gramene" id="KGN59241">
    <property type="protein sequence ID" value="KGN59241"/>
    <property type="gene ID" value="Csa_3G784360"/>
</dbReference>
<gene>
    <name evidence="1" type="ORF">Csa_3G784360</name>
</gene>
<reference evidence="1 2" key="2">
    <citation type="journal article" date="2009" name="PLoS ONE">
        <title>An integrated genetic and cytogenetic map of the cucumber genome.</title>
        <authorList>
            <person name="Ren Y."/>
            <person name="Zhang Z."/>
            <person name="Liu J."/>
            <person name="Staub J.E."/>
            <person name="Han Y."/>
            <person name="Cheng Z."/>
            <person name="Li X."/>
            <person name="Lu J."/>
            <person name="Miao H."/>
            <person name="Kang H."/>
            <person name="Xie B."/>
            <person name="Gu X."/>
            <person name="Wang X."/>
            <person name="Du Y."/>
            <person name="Jin W."/>
            <person name="Huang S."/>
        </authorList>
    </citation>
    <scope>NUCLEOTIDE SEQUENCE [LARGE SCALE GENOMIC DNA]</scope>
    <source>
        <strain evidence="2">cv. 9930</strain>
    </source>
</reference>
<dbReference type="PANTHER" id="PTHR33264">
    <property type="entry name" value="EXPRESSED PROTEIN"/>
    <property type="match status" value="1"/>
</dbReference>
<dbReference type="KEGG" id="csv:105434984"/>
<dbReference type="eggNOG" id="ENOG502S1Z8">
    <property type="taxonomic scope" value="Eukaryota"/>
</dbReference>
<proteinExistence type="predicted"/>
<protein>
    <submittedName>
        <fullName evidence="1">Uncharacterized protein</fullName>
    </submittedName>
</protein>
<evidence type="ECO:0000313" key="2">
    <source>
        <dbReference type="Proteomes" id="UP000029981"/>
    </source>
</evidence>